<dbReference type="OrthoDB" id="9800597at2"/>
<reference evidence="1 2" key="1">
    <citation type="submission" date="2016-11" db="EMBL/GenBank/DDBJ databases">
        <title>Mixed transmission modes and dynamic genome evolution in an obligate animal-bacterial symbiosis.</title>
        <authorList>
            <person name="Russell S.L."/>
            <person name="Corbett-Detig R.B."/>
            <person name="Cavanaugh C.M."/>
        </authorList>
    </citation>
    <scope>NUCLEOTIDE SEQUENCE [LARGE SCALE GENOMIC DNA]</scope>
    <source>
        <strain evidence="1">Sveles-Q1</strain>
    </source>
</reference>
<comment type="caution">
    <text evidence="1">The sequence shown here is derived from an EMBL/GenBank/DDBJ whole genome shotgun (WGS) entry which is preliminary data.</text>
</comment>
<keyword evidence="2" id="KW-1185">Reference proteome</keyword>
<dbReference type="Gene3D" id="3.40.30.10">
    <property type="entry name" value="Glutaredoxin"/>
    <property type="match status" value="1"/>
</dbReference>
<protein>
    <submittedName>
        <fullName evidence="1">2Fe-2S ferredoxin</fullName>
    </submittedName>
</protein>
<dbReference type="SUPFAM" id="SSF52833">
    <property type="entry name" value="Thioredoxin-like"/>
    <property type="match status" value="1"/>
</dbReference>
<name>A0A1T2L252_9GAMM</name>
<sequence length="102" mass="11590">MSHYQYHLFVCTNQRDDGCACCGNHGAQALRDYAKKRCKELGIHGAGQVRVNSAGCMDRCDKGPVMVIYPGETWYTFIDKEDIDEIIEQHLLKGKVVERLKI</sequence>
<dbReference type="EMBL" id="MPRL01000058">
    <property type="protein sequence ID" value="OOZ39151.1"/>
    <property type="molecule type" value="Genomic_DNA"/>
</dbReference>
<dbReference type="RefSeq" id="WP_078484456.1">
    <property type="nucleotide sequence ID" value="NZ_MPRL01000058.1"/>
</dbReference>
<dbReference type="Pfam" id="PF01257">
    <property type="entry name" value="2Fe-2S_thioredx"/>
    <property type="match status" value="1"/>
</dbReference>
<proteinExistence type="predicted"/>
<dbReference type="AlphaFoldDB" id="A0A1T2L252"/>
<dbReference type="InterPro" id="IPR036249">
    <property type="entry name" value="Thioredoxin-like_sf"/>
</dbReference>
<evidence type="ECO:0000313" key="1">
    <source>
        <dbReference type="EMBL" id="OOZ39151.1"/>
    </source>
</evidence>
<gene>
    <name evidence="1" type="ORF">BOW53_12680</name>
</gene>
<accession>A0A1T2L252</accession>
<dbReference type="Proteomes" id="UP000191110">
    <property type="component" value="Unassembled WGS sequence"/>
</dbReference>
<organism evidence="1 2">
    <name type="scientific">Solemya pervernicosa gill symbiont</name>
    <dbReference type="NCBI Taxonomy" id="642797"/>
    <lineage>
        <taxon>Bacteria</taxon>
        <taxon>Pseudomonadati</taxon>
        <taxon>Pseudomonadota</taxon>
        <taxon>Gammaproteobacteria</taxon>
        <taxon>sulfur-oxidizing symbionts</taxon>
    </lineage>
</organism>
<dbReference type="CDD" id="cd02980">
    <property type="entry name" value="TRX_Fd_family"/>
    <property type="match status" value="1"/>
</dbReference>
<evidence type="ECO:0000313" key="2">
    <source>
        <dbReference type="Proteomes" id="UP000191110"/>
    </source>
</evidence>